<keyword evidence="5" id="KW-0812">Transmembrane</keyword>
<feature type="region of interest" description="Disordered" evidence="4">
    <location>
        <begin position="1"/>
        <end position="23"/>
    </location>
</feature>
<feature type="region of interest" description="Disordered" evidence="4">
    <location>
        <begin position="326"/>
        <end position="362"/>
    </location>
</feature>
<dbReference type="GeneID" id="37014285"/>
<evidence type="ECO:0000256" key="4">
    <source>
        <dbReference type="SAM" id="MobiDB-lite"/>
    </source>
</evidence>
<keyword evidence="2" id="KW-0808">Transferase</keyword>
<dbReference type="STRING" id="1684307.A0A316U690"/>
<dbReference type="OrthoDB" id="189226at2759"/>
<dbReference type="PANTHER" id="PTHR10983">
    <property type="entry name" value="1-ACYLGLYCEROL-3-PHOSPHATE ACYLTRANSFERASE-RELATED"/>
    <property type="match status" value="1"/>
</dbReference>
<evidence type="ECO:0000256" key="5">
    <source>
        <dbReference type="SAM" id="Phobius"/>
    </source>
</evidence>
<dbReference type="PANTHER" id="PTHR10983:SF16">
    <property type="entry name" value="LYSOCARDIOLIPIN ACYLTRANSFERASE 1"/>
    <property type="match status" value="1"/>
</dbReference>
<evidence type="ECO:0000259" key="6">
    <source>
        <dbReference type="SMART" id="SM00563"/>
    </source>
</evidence>
<feature type="domain" description="Phospholipid/glycerol acyltransferase" evidence="6">
    <location>
        <begin position="128"/>
        <end position="277"/>
    </location>
</feature>
<keyword evidence="3" id="KW-0012">Acyltransferase</keyword>
<dbReference type="SUPFAM" id="SSF69593">
    <property type="entry name" value="Glycerol-3-phosphate (1)-acyltransferase"/>
    <property type="match status" value="1"/>
</dbReference>
<evidence type="ECO:0000256" key="2">
    <source>
        <dbReference type="ARBA" id="ARBA00022679"/>
    </source>
</evidence>
<dbReference type="Proteomes" id="UP000245942">
    <property type="component" value="Unassembled WGS sequence"/>
</dbReference>
<name>A0A316U690_9BASI</name>
<evidence type="ECO:0000256" key="3">
    <source>
        <dbReference type="ARBA" id="ARBA00023315"/>
    </source>
</evidence>
<dbReference type="GO" id="GO:0036149">
    <property type="term" value="P:phosphatidylinositol acyl-chain remodeling"/>
    <property type="evidence" value="ECO:0007669"/>
    <property type="project" value="TreeGrafter"/>
</dbReference>
<organism evidence="7 8">
    <name type="scientific">Pseudomicrostroma glucosiphilum</name>
    <dbReference type="NCBI Taxonomy" id="1684307"/>
    <lineage>
        <taxon>Eukaryota</taxon>
        <taxon>Fungi</taxon>
        <taxon>Dikarya</taxon>
        <taxon>Basidiomycota</taxon>
        <taxon>Ustilaginomycotina</taxon>
        <taxon>Exobasidiomycetes</taxon>
        <taxon>Microstromatales</taxon>
        <taxon>Microstromatales incertae sedis</taxon>
        <taxon>Pseudomicrostroma</taxon>
    </lineage>
</organism>
<evidence type="ECO:0000313" key="8">
    <source>
        <dbReference type="Proteomes" id="UP000245942"/>
    </source>
</evidence>
<evidence type="ECO:0000313" key="7">
    <source>
        <dbReference type="EMBL" id="PWN20777.1"/>
    </source>
</evidence>
<accession>A0A316U690</accession>
<comment type="similarity">
    <text evidence="1">Belongs to the 1-acyl-sn-glycerol-3-phosphate acyltransferase family.</text>
</comment>
<sequence>MADSKVAPGATPPPLSSIPIPLRPRKSSTGQTILFALWFNICIFLLHTIQWLGQPLRFFPSTKSRYHSLIEWTKGAFGKVLVSMTQFFAPSDLIVSFRDAEGNLIDPHQFAELDEEGFVRKLNLPKRSIWISNHQVYTDWLYLWILAYFCNFEESIIIIMKESLKWVPIVGIAMQFFDFIFLARAWAKDKITLSRQLTKLAQNSHMRSNPLMLLIYPEGTLVSKLTRPLSKKYADKMGIEDCRNLLLPRSTGLIYCARTLKKEIEDLKVVDVTIGYPGIPVDGYGQSYYTLQTIYMQGVPPPAVHISITLRSISAKGSAADGSTMPIGDITAGTPKPALTSDAGVAGEAEKAREEDTEITDEANDEERDIFEAWLLERWREKDRLMDEFYENGDFLQGRFSGDESAAGGYYREPKMLDAKREQGDGKKYYLTVKTRVKTLAHIGDCLGWFIPVILGWMLWKLTSFGGSAPTSTGASVASTLASTVRTVVSSTASSAAEL</sequence>
<dbReference type="InterPro" id="IPR002123">
    <property type="entry name" value="Plipid/glycerol_acylTrfase"/>
</dbReference>
<keyword evidence="8" id="KW-1185">Reference proteome</keyword>
<dbReference type="RefSeq" id="XP_025347937.1">
    <property type="nucleotide sequence ID" value="XM_025492551.1"/>
</dbReference>
<dbReference type="GO" id="GO:0005783">
    <property type="term" value="C:endoplasmic reticulum"/>
    <property type="evidence" value="ECO:0007669"/>
    <property type="project" value="TreeGrafter"/>
</dbReference>
<dbReference type="EMBL" id="KZ819327">
    <property type="protein sequence ID" value="PWN20777.1"/>
    <property type="molecule type" value="Genomic_DNA"/>
</dbReference>
<gene>
    <name evidence="7" type="ORF">BCV69DRAFT_282995</name>
</gene>
<dbReference type="CDD" id="cd07990">
    <property type="entry name" value="LPLAT_LCLAT1-like"/>
    <property type="match status" value="1"/>
</dbReference>
<proteinExistence type="inferred from homology"/>
<feature type="transmembrane region" description="Helical" evidence="5">
    <location>
        <begin position="33"/>
        <end position="53"/>
    </location>
</feature>
<reference evidence="7 8" key="1">
    <citation type="journal article" date="2018" name="Mol. Biol. Evol.">
        <title>Broad Genomic Sampling Reveals a Smut Pathogenic Ancestry of the Fungal Clade Ustilaginomycotina.</title>
        <authorList>
            <person name="Kijpornyongpan T."/>
            <person name="Mondo S.J."/>
            <person name="Barry K."/>
            <person name="Sandor L."/>
            <person name="Lee J."/>
            <person name="Lipzen A."/>
            <person name="Pangilinan J."/>
            <person name="LaButti K."/>
            <person name="Hainaut M."/>
            <person name="Henrissat B."/>
            <person name="Grigoriev I.V."/>
            <person name="Spatafora J.W."/>
            <person name="Aime M.C."/>
        </authorList>
    </citation>
    <scope>NUCLEOTIDE SEQUENCE [LARGE SCALE GENOMIC DNA]</scope>
    <source>
        <strain evidence="7 8">MCA 4718</strain>
    </source>
</reference>
<protein>
    <recommendedName>
        <fullName evidence="6">Phospholipid/glycerol acyltransferase domain-containing protein</fullName>
    </recommendedName>
</protein>
<dbReference type="Pfam" id="PF16076">
    <property type="entry name" value="Acyltransf_C"/>
    <property type="match status" value="1"/>
</dbReference>
<evidence type="ECO:0000256" key="1">
    <source>
        <dbReference type="ARBA" id="ARBA00008655"/>
    </source>
</evidence>
<dbReference type="InterPro" id="IPR032098">
    <property type="entry name" value="Acyltransf_C"/>
</dbReference>
<dbReference type="GO" id="GO:0016746">
    <property type="term" value="F:acyltransferase activity"/>
    <property type="evidence" value="ECO:0007669"/>
    <property type="project" value="UniProtKB-KW"/>
</dbReference>
<dbReference type="AlphaFoldDB" id="A0A316U690"/>
<keyword evidence="5" id="KW-1133">Transmembrane helix</keyword>
<dbReference type="Pfam" id="PF01553">
    <property type="entry name" value="Acyltransferase"/>
    <property type="match status" value="1"/>
</dbReference>
<keyword evidence="5" id="KW-0472">Membrane</keyword>
<dbReference type="SMART" id="SM00563">
    <property type="entry name" value="PlsC"/>
    <property type="match status" value="1"/>
</dbReference>